<sequence>MSRLGYLIPLMSVLVATSGCGEQACTLIGCVSTLEVSYGDVVVNEPYALTINPGGQTTTVTCLNDDPDGEPLPDWLSCDANGFEVTGEDAQGTTISVTVVPLSTQEAVIPSALVPLIVDETIQPNGPDCEPVCYRRVGTVSE</sequence>
<dbReference type="AlphaFoldDB" id="A0A2S9YQY0"/>
<dbReference type="Proteomes" id="UP000238823">
    <property type="component" value="Unassembled WGS sequence"/>
</dbReference>
<evidence type="ECO:0000313" key="1">
    <source>
        <dbReference type="EMBL" id="PRQ07493.1"/>
    </source>
</evidence>
<dbReference type="RefSeq" id="WP_106089809.1">
    <property type="nucleotide sequence ID" value="NZ_PVNL01000053.1"/>
</dbReference>
<dbReference type="OrthoDB" id="5518055at2"/>
<dbReference type="PROSITE" id="PS51257">
    <property type="entry name" value="PROKAR_LIPOPROTEIN"/>
    <property type="match status" value="1"/>
</dbReference>
<comment type="caution">
    <text evidence="1">The sequence shown here is derived from an EMBL/GenBank/DDBJ whole genome shotgun (WGS) entry which is preliminary data.</text>
</comment>
<protein>
    <submittedName>
        <fullName evidence="1">Uncharacterized protein</fullName>
    </submittedName>
</protein>
<accession>A0A2S9YQY0</accession>
<organism evidence="1 2">
    <name type="scientific">Enhygromyxa salina</name>
    <dbReference type="NCBI Taxonomy" id="215803"/>
    <lineage>
        <taxon>Bacteria</taxon>
        <taxon>Pseudomonadati</taxon>
        <taxon>Myxococcota</taxon>
        <taxon>Polyangia</taxon>
        <taxon>Nannocystales</taxon>
        <taxon>Nannocystaceae</taxon>
        <taxon>Enhygromyxa</taxon>
    </lineage>
</organism>
<gene>
    <name evidence="1" type="ORF">ENSA7_27900</name>
</gene>
<reference evidence="1 2" key="1">
    <citation type="submission" date="2018-03" db="EMBL/GenBank/DDBJ databases">
        <title>Draft Genome Sequences of the Obligatory Marine Myxobacteria Enhygromyxa salina SWB007.</title>
        <authorList>
            <person name="Poehlein A."/>
            <person name="Moghaddam J.A."/>
            <person name="Harms H."/>
            <person name="Alanjari M."/>
            <person name="Koenig G.M."/>
            <person name="Daniel R."/>
            <person name="Schaeberle T.F."/>
        </authorList>
    </citation>
    <scope>NUCLEOTIDE SEQUENCE [LARGE SCALE GENOMIC DNA]</scope>
    <source>
        <strain evidence="1 2">SWB007</strain>
    </source>
</reference>
<name>A0A2S9YQY0_9BACT</name>
<proteinExistence type="predicted"/>
<dbReference type="EMBL" id="PVNL01000053">
    <property type="protein sequence ID" value="PRQ07493.1"/>
    <property type="molecule type" value="Genomic_DNA"/>
</dbReference>
<evidence type="ECO:0000313" key="2">
    <source>
        <dbReference type="Proteomes" id="UP000238823"/>
    </source>
</evidence>